<organism evidence="2 3">
    <name type="scientific">Streptomyces boncukensis</name>
    <dbReference type="NCBI Taxonomy" id="2711219"/>
    <lineage>
        <taxon>Bacteria</taxon>
        <taxon>Bacillati</taxon>
        <taxon>Actinomycetota</taxon>
        <taxon>Actinomycetes</taxon>
        <taxon>Kitasatosporales</taxon>
        <taxon>Streptomycetaceae</taxon>
        <taxon>Streptomyces</taxon>
    </lineage>
</organism>
<dbReference type="InterPro" id="IPR011009">
    <property type="entry name" value="Kinase-like_dom_sf"/>
</dbReference>
<evidence type="ECO:0000313" key="3">
    <source>
        <dbReference type="Proteomes" id="UP000477722"/>
    </source>
</evidence>
<feature type="domain" description="Aminoglycoside phosphotransferase" evidence="1">
    <location>
        <begin position="43"/>
        <end position="235"/>
    </location>
</feature>
<dbReference type="AlphaFoldDB" id="A0A6G4X719"/>
<dbReference type="RefSeq" id="WP_165302328.1">
    <property type="nucleotide sequence ID" value="NZ_JAAKZZ010000505.1"/>
</dbReference>
<comment type="caution">
    <text evidence="2">The sequence shown here is derived from an EMBL/GenBank/DDBJ whole genome shotgun (WGS) entry which is preliminary data.</text>
</comment>
<evidence type="ECO:0000313" key="2">
    <source>
        <dbReference type="EMBL" id="NGO72650.1"/>
    </source>
</evidence>
<dbReference type="Pfam" id="PF01636">
    <property type="entry name" value="APH"/>
    <property type="match status" value="1"/>
</dbReference>
<name>A0A6G4X719_9ACTN</name>
<dbReference type="EMBL" id="JAAKZZ010000505">
    <property type="protein sequence ID" value="NGO72650.1"/>
    <property type="molecule type" value="Genomic_DNA"/>
</dbReference>
<sequence>MRHRPADIQDSALRDTLRAWGIETADSELTYLPVGFGDHHWAASGTDGRRWFVTVADLAHKPYCGTGVPAAARGLAAAMDTAAALRADAGLDFVVAPLRTPDGGATVQRLGAAGGRYAVSVFPHVAGEASGFGDLLPPEERARAIDLLAALHTARPPAAIRPRTPALSARPALEEALRDLGRPWETGPYAERVRALLRERRGELRRRLDAFDRAAARLTGAPVVTHGEPHSANLL</sequence>
<reference evidence="2 3" key="1">
    <citation type="submission" date="2020-02" db="EMBL/GenBank/DDBJ databases">
        <title>Whole-genome analyses of novel actinobacteria.</title>
        <authorList>
            <person name="Sahin N."/>
            <person name="Tatar D."/>
        </authorList>
    </citation>
    <scope>NUCLEOTIDE SEQUENCE [LARGE SCALE GENOMIC DNA]</scope>
    <source>
        <strain evidence="2 3">SB3404</strain>
    </source>
</reference>
<dbReference type="GO" id="GO:0016740">
    <property type="term" value="F:transferase activity"/>
    <property type="evidence" value="ECO:0007669"/>
    <property type="project" value="UniProtKB-KW"/>
</dbReference>
<dbReference type="InterPro" id="IPR002575">
    <property type="entry name" value="Aminoglycoside_PTrfase"/>
</dbReference>
<gene>
    <name evidence="2" type="ORF">G5C65_30720</name>
</gene>
<accession>A0A6G4X719</accession>
<protein>
    <submittedName>
        <fullName evidence="2">Phosphotransferase</fullName>
    </submittedName>
</protein>
<dbReference type="SUPFAM" id="SSF56112">
    <property type="entry name" value="Protein kinase-like (PK-like)"/>
    <property type="match status" value="1"/>
</dbReference>
<dbReference type="Proteomes" id="UP000477722">
    <property type="component" value="Unassembled WGS sequence"/>
</dbReference>
<feature type="non-terminal residue" evidence="2">
    <location>
        <position position="235"/>
    </location>
</feature>
<keyword evidence="2" id="KW-0808">Transferase</keyword>
<proteinExistence type="predicted"/>
<keyword evidence="3" id="KW-1185">Reference proteome</keyword>
<evidence type="ECO:0000259" key="1">
    <source>
        <dbReference type="Pfam" id="PF01636"/>
    </source>
</evidence>